<dbReference type="GO" id="GO:0170057">
    <property type="term" value="F:RNA ligase (GTP) activity"/>
    <property type="evidence" value="ECO:0007669"/>
    <property type="project" value="UniProtKB-EC"/>
</dbReference>
<evidence type="ECO:0000256" key="8">
    <source>
        <dbReference type="ARBA" id="ARBA00047746"/>
    </source>
</evidence>
<dbReference type="GO" id="GO:0003909">
    <property type="term" value="F:DNA ligase activity"/>
    <property type="evidence" value="ECO:0007669"/>
    <property type="project" value="TreeGrafter"/>
</dbReference>
<dbReference type="InterPro" id="IPR036025">
    <property type="entry name" value="RtcB-like_sf"/>
</dbReference>
<feature type="binding site" evidence="11">
    <location>
        <position position="100"/>
    </location>
    <ligand>
        <name>Mn(2+)</name>
        <dbReference type="ChEBI" id="CHEBI:29035"/>
        <label>1</label>
    </ligand>
</feature>
<evidence type="ECO:0000313" key="13">
    <source>
        <dbReference type="Proteomes" id="UP000306630"/>
    </source>
</evidence>
<dbReference type="GO" id="GO:0006281">
    <property type="term" value="P:DNA repair"/>
    <property type="evidence" value="ECO:0007669"/>
    <property type="project" value="TreeGrafter"/>
</dbReference>
<dbReference type="Pfam" id="PF01139">
    <property type="entry name" value="RtcB"/>
    <property type="match status" value="1"/>
</dbReference>
<evidence type="ECO:0000256" key="1">
    <source>
        <dbReference type="ARBA" id="ARBA00012726"/>
    </source>
</evidence>
<dbReference type="GO" id="GO:0030145">
    <property type="term" value="F:manganese ion binding"/>
    <property type="evidence" value="ECO:0007669"/>
    <property type="project" value="TreeGrafter"/>
</dbReference>
<protein>
    <recommendedName>
        <fullName evidence="1">3'-phosphate/5'-hydroxy nucleic acid ligase</fullName>
        <ecNumber evidence="1">6.5.1.8</ecNumber>
    </recommendedName>
</protein>
<evidence type="ECO:0000256" key="11">
    <source>
        <dbReference type="PIRSR" id="PIRSR601233-3"/>
    </source>
</evidence>
<keyword evidence="6 10" id="KW-0342">GTP-binding</keyword>
<comment type="catalytic activity">
    <reaction evidence="8">
        <text>a 3'-end 3'-phospho-ribonucleotide-RNA + a 5'-end dephospho-ribonucleoside-RNA + GTP = a ribonucleotidyl-ribonucleotide-RNA + GMP + diphosphate</text>
        <dbReference type="Rhea" id="RHEA:68076"/>
        <dbReference type="Rhea" id="RHEA-COMP:10463"/>
        <dbReference type="Rhea" id="RHEA-COMP:13936"/>
        <dbReference type="Rhea" id="RHEA-COMP:17355"/>
        <dbReference type="ChEBI" id="CHEBI:33019"/>
        <dbReference type="ChEBI" id="CHEBI:37565"/>
        <dbReference type="ChEBI" id="CHEBI:58115"/>
        <dbReference type="ChEBI" id="CHEBI:83062"/>
        <dbReference type="ChEBI" id="CHEBI:138284"/>
        <dbReference type="ChEBI" id="CHEBI:173118"/>
        <dbReference type="EC" id="6.5.1.8"/>
    </reaction>
</comment>
<dbReference type="EC" id="6.5.1.8" evidence="1"/>
<feature type="binding site" evidence="10">
    <location>
        <begin position="202"/>
        <end position="206"/>
    </location>
    <ligand>
        <name>GMP</name>
        <dbReference type="ChEBI" id="CHEBI:58115"/>
    </ligand>
</feature>
<dbReference type="Gene3D" id="3.90.1860.10">
    <property type="entry name" value="tRNA-splicing ligase RtcB"/>
    <property type="match status" value="1"/>
</dbReference>
<feature type="binding site" evidence="10">
    <location>
        <begin position="301"/>
        <end position="302"/>
    </location>
    <ligand>
        <name>GMP</name>
        <dbReference type="ChEBI" id="CHEBI:58115"/>
    </ligand>
</feature>
<comment type="cofactor">
    <cofactor evidence="11">
        <name>Mn(2+)</name>
        <dbReference type="ChEBI" id="CHEBI:29035"/>
    </cofactor>
    <text evidence="11">Binds 2 manganese ions per subunit.</text>
</comment>
<gene>
    <name evidence="12" type="ORF">E5333_09520</name>
</gene>
<feature type="binding site" evidence="10">
    <location>
        <begin position="329"/>
        <end position="332"/>
    </location>
    <ligand>
        <name>GMP</name>
        <dbReference type="ChEBI" id="CHEBI:58115"/>
    </ligand>
</feature>
<keyword evidence="3 11" id="KW-0479">Metal-binding</keyword>
<dbReference type="GO" id="GO:0006396">
    <property type="term" value="P:RNA processing"/>
    <property type="evidence" value="ECO:0007669"/>
    <property type="project" value="InterPro"/>
</dbReference>
<dbReference type="InterPro" id="IPR052915">
    <property type="entry name" value="RtcB-like"/>
</dbReference>
<feature type="binding site" evidence="10">
    <location>
        <begin position="353"/>
        <end position="356"/>
    </location>
    <ligand>
        <name>GMP</name>
        <dbReference type="ChEBI" id="CHEBI:58115"/>
    </ligand>
</feature>
<evidence type="ECO:0000256" key="10">
    <source>
        <dbReference type="PIRSR" id="PIRSR601233-2"/>
    </source>
</evidence>
<feature type="binding site" evidence="11">
    <location>
        <position position="221"/>
    </location>
    <ligand>
        <name>Mn(2+)</name>
        <dbReference type="ChEBI" id="CHEBI:29035"/>
        <label>2</label>
    </ligand>
</feature>
<feature type="binding site" evidence="11">
    <location>
        <position position="301"/>
    </location>
    <ligand>
        <name>Mn(2+)</name>
        <dbReference type="ChEBI" id="CHEBI:29035"/>
        <label>2</label>
    </ligand>
</feature>
<evidence type="ECO:0000256" key="9">
    <source>
        <dbReference type="PIRSR" id="PIRSR601233-1"/>
    </source>
</evidence>
<organism evidence="12 13">
    <name type="scientific">Muribaculum intestinale</name>
    <dbReference type="NCBI Taxonomy" id="1796646"/>
    <lineage>
        <taxon>Bacteria</taxon>
        <taxon>Pseudomonadati</taxon>
        <taxon>Bacteroidota</taxon>
        <taxon>Bacteroidia</taxon>
        <taxon>Bacteroidales</taxon>
        <taxon>Muribaculaceae</taxon>
        <taxon>Muribaculum</taxon>
    </lineage>
</organism>
<comment type="caution">
    <text evidence="12">The sequence shown here is derived from an EMBL/GenBank/DDBJ whole genome shotgun (WGS) entry which is preliminary data.</text>
</comment>
<reference evidence="12 13" key="1">
    <citation type="submission" date="2019-04" db="EMBL/GenBank/DDBJ databases">
        <title>Microbes associate with the intestines of laboratory mice.</title>
        <authorList>
            <person name="Navarre W."/>
            <person name="Wong E."/>
            <person name="Huang K."/>
            <person name="Tropini C."/>
            <person name="Ng K."/>
            <person name="Yu B."/>
        </authorList>
    </citation>
    <scope>NUCLEOTIDE SEQUENCE [LARGE SCALE GENOMIC DNA]</scope>
    <source>
        <strain evidence="12 13">NM06_A21</strain>
    </source>
</reference>
<dbReference type="SUPFAM" id="SSF103365">
    <property type="entry name" value="Hypothetical protein PH1602"/>
    <property type="match status" value="1"/>
</dbReference>
<evidence type="ECO:0000256" key="4">
    <source>
        <dbReference type="ARBA" id="ARBA00022741"/>
    </source>
</evidence>
<keyword evidence="4 10" id="KW-0547">Nucleotide-binding</keyword>
<accession>A0A4S2FUW9</accession>
<dbReference type="InterPro" id="IPR001233">
    <property type="entry name" value="RtcB"/>
</dbReference>
<evidence type="ECO:0000256" key="3">
    <source>
        <dbReference type="ARBA" id="ARBA00022723"/>
    </source>
</evidence>
<keyword evidence="5" id="KW-0692">RNA repair</keyword>
<dbReference type="PANTHER" id="PTHR43749">
    <property type="entry name" value="RNA-SPLICING LIGASE RTCB"/>
    <property type="match status" value="1"/>
</dbReference>
<dbReference type="AlphaFoldDB" id="A0A4S2FUW9"/>
<evidence type="ECO:0000256" key="7">
    <source>
        <dbReference type="ARBA" id="ARBA00023211"/>
    </source>
</evidence>
<evidence type="ECO:0000313" key="12">
    <source>
        <dbReference type="EMBL" id="TGY73056.1"/>
    </source>
</evidence>
<sequence length="428" mass="47508">MASHRARTKPTCVFSPLARASPLPQTQNYMIITGKTTSAEIFTDNIEQSALDWVTELCDHPAMEGVPIVQMPDVHAGNSCNVGTAYPIGMYVNPDHIGVDIGCTISMHRLSCAANPDDFPLLDHRIREAIPTGTEICPKNSLNEKELFRFLNSQYQKARSAAPELINEAPRIDARFITDFCRRIKLQEGIFYKSLGTLGGGNHFIEYGEDTESGDGWLTIHCGSRNLGVKVANHWRNIAQNPKRAKYIGYLWGDALCSYLSDMIIAQAYALYNHQIIRDRIFAILKKLCKAKCVESIFTIHNYISVSDEMPMLRKGAIDASEGRKIAIPFNMRDGIAICIGKGNNQWLNTAPHGAGRIMSRAQAKKEISMSEFENSMTGIYSSSVCSGTLDESPMAYKPTGEILELIRPTVEVIAMIKPKLNIKDNGE</sequence>
<feature type="active site" description="GMP-histidine intermediate" evidence="9">
    <location>
        <position position="353"/>
    </location>
</feature>
<dbReference type="GO" id="GO:0042245">
    <property type="term" value="P:RNA repair"/>
    <property type="evidence" value="ECO:0007669"/>
    <property type="project" value="UniProtKB-KW"/>
</dbReference>
<keyword evidence="2 12" id="KW-0436">Ligase</keyword>
<name>A0A4S2FUW9_9BACT</name>
<keyword evidence="7 11" id="KW-0464">Manganese</keyword>
<dbReference type="GO" id="GO:0005525">
    <property type="term" value="F:GTP binding"/>
    <property type="evidence" value="ECO:0007669"/>
    <property type="project" value="UniProtKB-KW"/>
</dbReference>
<feature type="binding site" evidence="11">
    <location>
        <position position="203"/>
    </location>
    <ligand>
        <name>Mn(2+)</name>
        <dbReference type="ChEBI" id="CHEBI:29035"/>
        <label>1</label>
    </ligand>
</feature>
<evidence type="ECO:0000256" key="5">
    <source>
        <dbReference type="ARBA" id="ARBA00022800"/>
    </source>
</evidence>
<evidence type="ECO:0000256" key="2">
    <source>
        <dbReference type="ARBA" id="ARBA00022598"/>
    </source>
</evidence>
<dbReference type="EMBL" id="SRYD01000036">
    <property type="protein sequence ID" value="TGY73056.1"/>
    <property type="molecule type" value="Genomic_DNA"/>
</dbReference>
<dbReference type="PANTHER" id="PTHR43749:SF2">
    <property type="entry name" value="RNA-SPLICING LIGASE RTCB"/>
    <property type="match status" value="1"/>
</dbReference>
<dbReference type="Proteomes" id="UP000306630">
    <property type="component" value="Unassembled WGS sequence"/>
</dbReference>
<proteinExistence type="predicted"/>
<evidence type="ECO:0000256" key="6">
    <source>
        <dbReference type="ARBA" id="ARBA00023134"/>
    </source>
</evidence>